<evidence type="ECO:0000313" key="2">
    <source>
        <dbReference type="EMBL" id="KHN34094.1"/>
    </source>
</evidence>
<sequence>MIPLPETLVSDSLCVTKMGRKRASKNTHRALVLPTVVKPQPSNVRRSERIKSKSLVVSHPNTNCDIEVIEYITLSDGEKDEADTQLEHESELADNLGEKKSLEQKINCALQRIDALNKAVELLKSKLFYKWTRILPFVKPHLGACILTHKRRFYFSFFPI</sequence>
<name>A0A0B2RP61_GLYSO</name>
<gene>
    <name evidence="2" type="ORF">glysoja_030548</name>
</gene>
<dbReference type="AlphaFoldDB" id="A0A0B2RP61"/>
<feature type="coiled-coil region" evidence="1">
    <location>
        <begin position="99"/>
        <end position="126"/>
    </location>
</feature>
<organism evidence="2">
    <name type="scientific">Glycine soja</name>
    <name type="common">Wild soybean</name>
    <dbReference type="NCBI Taxonomy" id="3848"/>
    <lineage>
        <taxon>Eukaryota</taxon>
        <taxon>Viridiplantae</taxon>
        <taxon>Streptophyta</taxon>
        <taxon>Embryophyta</taxon>
        <taxon>Tracheophyta</taxon>
        <taxon>Spermatophyta</taxon>
        <taxon>Magnoliopsida</taxon>
        <taxon>eudicotyledons</taxon>
        <taxon>Gunneridae</taxon>
        <taxon>Pentapetalae</taxon>
        <taxon>rosids</taxon>
        <taxon>fabids</taxon>
        <taxon>Fabales</taxon>
        <taxon>Fabaceae</taxon>
        <taxon>Papilionoideae</taxon>
        <taxon>50 kb inversion clade</taxon>
        <taxon>NPAAA clade</taxon>
        <taxon>indigoferoid/millettioid clade</taxon>
        <taxon>Phaseoleae</taxon>
        <taxon>Glycine</taxon>
        <taxon>Glycine subgen. Soja</taxon>
    </lineage>
</organism>
<dbReference type="PANTHER" id="PTHR38936">
    <property type="entry name" value="TITIN-LIKE ISOFORM X2"/>
    <property type="match status" value="1"/>
</dbReference>
<accession>A0A0B2RP61</accession>
<evidence type="ECO:0000256" key="1">
    <source>
        <dbReference type="SAM" id="Coils"/>
    </source>
</evidence>
<dbReference type="EMBL" id="KN649265">
    <property type="protein sequence ID" value="KHN34094.1"/>
    <property type="molecule type" value="Genomic_DNA"/>
</dbReference>
<dbReference type="Proteomes" id="UP000053555">
    <property type="component" value="Unassembled WGS sequence"/>
</dbReference>
<proteinExistence type="predicted"/>
<reference evidence="2" key="1">
    <citation type="submission" date="2014-07" db="EMBL/GenBank/DDBJ databases">
        <title>Identification of a novel salt tolerance gene in wild soybean by whole-genome sequencing.</title>
        <authorList>
            <person name="Lam H.-M."/>
            <person name="Qi X."/>
            <person name="Li M.-W."/>
            <person name="Liu X."/>
            <person name="Xie M."/>
            <person name="Ni M."/>
            <person name="Xu X."/>
        </authorList>
    </citation>
    <scope>NUCLEOTIDE SEQUENCE [LARGE SCALE GENOMIC DNA]</scope>
    <source>
        <tissue evidence="2">Root</tissue>
    </source>
</reference>
<dbReference type="PANTHER" id="PTHR38936:SF1">
    <property type="entry name" value="DUF641 DOMAIN-CONTAINING PROTEIN"/>
    <property type="match status" value="1"/>
</dbReference>
<keyword evidence="1" id="KW-0175">Coiled coil</keyword>
<protein>
    <submittedName>
        <fullName evidence="2">Uncharacterized protein</fullName>
    </submittedName>
</protein>